<evidence type="ECO:0000256" key="9">
    <source>
        <dbReference type="ARBA" id="ARBA00022692"/>
    </source>
</evidence>
<reference evidence="21" key="1">
    <citation type="submission" date="2021-03" db="EMBL/GenBank/DDBJ databases">
        <authorList>
            <person name="Bekaert M."/>
        </authorList>
    </citation>
    <scope>NUCLEOTIDE SEQUENCE</scope>
</reference>
<evidence type="ECO:0000256" key="15">
    <source>
        <dbReference type="ARBA" id="ARBA00023157"/>
    </source>
</evidence>
<comment type="subunit">
    <text evidence="5">Homodimer; disulfide-linked.</text>
</comment>
<accession>A0A8S3QK51</accession>
<keyword evidence="13" id="KW-1133">Transmembrane helix</keyword>
<evidence type="ECO:0000256" key="19">
    <source>
        <dbReference type="ARBA" id="ARBA00059245"/>
    </source>
</evidence>
<protein>
    <recommendedName>
        <fullName evidence="18">Glycoprotein-N-acetylgalactosamine 3-beta-galactosyltransferase 1</fullName>
        <ecNumber evidence="6">2.4.1.122</ecNumber>
    </recommendedName>
</protein>
<dbReference type="Gene3D" id="3.90.550.50">
    <property type="match status" value="1"/>
</dbReference>
<evidence type="ECO:0000256" key="18">
    <source>
        <dbReference type="ARBA" id="ARBA00040898"/>
    </source>
</evidence>
<keyword evidence="22" id="KW-1185">Reference proteome</keyword>
<dbReference type="InterPro" id="IPR026050">
    <property type="entry name" value="C1GALT1/C1GALT1_chp1"/>
</dbReference>
<keyword evidence="11" id="KW-0547">Nucleotide-binding</keyword>
<comment type="caution">
    <text evidence="21">The sequence shown here is derived from an EMBL/GenBank/DDBJ whole genome shotgun (WGS) entry which is preliminary data.</text>
</comment>
<comment type="similarity">
    <text evidence="4">Belongs to the glycosyltransferase 31 family. Beta3-Gal-T subfamily.</text>
</comment>
<evidence type="ECO:0000256" key="4">
    <source>
        <dbReference type="ARBA" id="ARBA00006462"/>
    </source>
</evidence>
<sequence length="288" mass="33061">MSIQPQSKKIKSSENTAIMTQNDDRLVHHNNSTPAKDLEKKVRVLCWVMTCPQNLETRAIHVKKTWGKRCNVLLFMSSVSNSSFPTIGLNVSEGRQHLAAKESGAFKYVFEHYRDKADWFLKADDDTYVILENLRYFLKDYKTSDPIYFGHHFKTHSKQEYFSGGAGYVLSREALTRFGTKGNDLKLCRKDGAGSDLATGQCMEKVGVKIVNSSDALGRSRFHCFEPAYHLFGNYPDWYYTYDANGPRQGMESISNYAISFHYVNPKLMHVMDLFIYHIQPYGIQLTE</sequence>
<evidence type="ECO:0000256" key="1">
    <source>
        <dbReference type="ARBA" id="ARBA00001936"/>
    </source>
</evidence>
<dbReference type="GO" id="GO:0030145">
    <property type="term" value="F:manganese ion binding"/>
    <property type="evidence" value="ECO:0007669"/>
    <property type="project" value="UniProtKB-ARBA"/>
</dbReference>
<comment type="cofactor">
    <cofactor evidence="1">
        <name>Mn(2+)</name>
        <dbReference type="ChEBI" id="CHEBI:29035"/>
    </cofactor>
</comment>
<comment type="pathway">
    <text evidence="3">Protein modification; protein glycosylation.</text>
</comment>
<dbReference type="EC" id="2.4.1.122" evidence="6"/>
<evidence type="ECO:0000256" key="16">
    <source>
        <dbReference type="ARBA" id="ARBA00023180"/>
    </source>
</evidence>
<dbReference type="GO" id="GO:0000166">
    <property type="term" value="F:nucleotide binding"/>
    <property type="evidence" value="ECO:0007669"/>
    <property type="project" value="UniProtKB-KW"/>
</dbReference>
<dbReference type="GO" id="GO:0016020">
    <property type="term" value="C:membrane"/>
    <property type="evidence" value="ECO:0007669"/>
    <property type="project" value="UniProtKB-SubCell"/>
</dbReference>
<evidence type="ECO:0000256" key="3">
    <source>
        <dbReference type="ARBA" id="ARBA00004922"/>
    </source>
</evidence>
<comment type="function">
    <text evidence="19">Glycosyltransferase that generates the core 1 O-glycan Gal-beta1-3GalNAc-alpha1-Ser/Thr (T antigen), which is a precursor for many extended O-glycans in glycoproteins.</text>
</comment>
<dbReference type="Proteomes" id="UP000683360">
    <property type="component" value="Unassembled WGS sequence"/>
</dbReference>
<evidence type="ECO:0000259" key="20">
    <source>
        <dbReference type="Pfam" id="PF02434"/>
    </source>
</evidence>
<organism evidence="21 22">
    <name type="scientific">Mytilus edulis</name>
    <name type="common">Blue mussel</name>
    <dbReference type="NCBI Taxonomy" id="6550"/>
    <lineage>
        <taxon>Eukaryota</taxon>
        <taxon>Metazoa</taxon>
        <taxon>Spiralia</taxon>
        <taxon>Lophotrochozoa</taxon>
        <taxon>Mollusca</taxon>
        <taxon>Bivalvia</taxon>
        <taxon>Autobranchia</taxon>
        <taxon>Pteriomorphia</taxon>
        <taxon>Mytilida</taxon>
        <taxon>Mytiloidea</taxon>
        <taxon>Mytilidae</taxon>
        <taxon>Mytilinae</taxon>
        <taxon>Mytilus</taxon>
    </lineage>
</organism>
<dbReference type="OrthoDB" id="414175at2759"/>
<keyword evidence="17" id="KW-0464">Manganese</keyword>
<evidence type="ECO:0000256" key="12">
    <source>
        <dbReference type="ARBA" id="ARBA00022968"/>
    </source>
</evidence>
<feature type="domain" description="Fringe-like glycosyltransferase" evidence="20">
    <location>
        <begin position="44"/>
        <end position="213"/>
    </location>
</feature>
<evidence type="ECO:0000313" key="21">
    <source>
        <dbReference type="EMBL" id="CAG2194079.1"/>
    </source>
</evidence>
<keyword evidence="10" id="KW-0479">Metal-binding</keyword>
<evidence type="ECO:0000256" key="5">
    <source>
        <dbReference type="ARBA" id="ARBA00011748"/>
    </source>
</evidence>
<name>A0A8S3QK51_MYTED</name>
<evidence type="ECO:0000256" key="8">
    <source>
        <dbReference type="ARBA" id="ARBA00022679"/>
    </source>
</evidence>
<dbReference type="PANTHER" id="PTHR23033">
    <property type="entry name" value="BETA1,3-GALACTOSYLTRANSFERASE"/>
    <property type="match status" value="1"/>
</dbReference>
<dbReference type="AlphaFoldDB" id="A0A8S3QK51"/>
<evidence type="ECO:0000256" key="2">
    <source>
        <dbReference type="ARBA" id="ARBA00004606"/>
    </source>
</evidence>
<evidence type="ECO:0000256" key="11">
    <source>
        <dbReference type="ARBA" id="ARBA00022741"/>
    </source>
</evidence>
<dbReference type="EMBL" id="CAJPWZ010000469">
    <property type="protein sequence ID" value="CAG2194079.1"/>
    <property type="molecule type" value="Genomic_DNA"/>
</dbReference>
<evidence type="ECO:0000256" key="13">
    <source>
        <dbReference type="ARBA" id="ARBA00022989"/>
    </source>
</evidence>
<comment type="subcellular location">
    <subcellularLocation>
        <location evidence="2">Membrane</location>
        <topology evidence="2">Single-pass type II membrane protein</topology>
    </subcellularLocation>
</comment>
<dbReference type="PANTHER" id="PTHR23033:SF14">
    <property type="entry name" value="GLYCOPROTEIN-N-ACETYLGALACTOSAMINE 3-BETA-GALACTOSYLTRANSFERASE 1-RELATED"/>
    <property type="match status" value="1"/>
</dbReference>
<keyword evidence="16" id="KW-0325">Glycoprotein</keyword>
<proteinExistence type="inferred from homology"/>
<keyword evidence="12" id="KW-0735">Signal-anchor</keyword>
<dbReference type="InterPro" id="IPR003378">
    <property type="entry name" value="Fringe-like_glycosylTrfase"/>
</dbReference>
<evidence type="ECO:0000256" key="6">
    <source>
        <dbReference type="ARBA" id="ARBA00012557"/>
    </source>
</evidence>
<keyword evidence="15" id="KW-1015">Disulfide bond</keyword>
<dbReference type="FunFam" id="3.90.550.50:FF:000017">
    <property type="entry name" value="Glycoprotein-N-acetylgalactosamine 3-beta-galactosyltransferase 1"/>
    <property type="match status" value="1"/>
</dbReference>
<dbReference type="GO" id="GO:0016263">
    <property type="term" value="F:glycoprotein-N-acetylgalactosamine 3-beta-galactosyltransferase activity"/>
    <property type="evidence" value="ECO:0007669"/>
    <property type="project" value="UniProtKB-EC"/>
</dbReference>
<dbReference type="Pfam" id="PF02434">
    <property type="entry name" value="Fringe"/>
    <property type="match status" value="1"/>
</dbReference>
<evidence type="ECO:0000256" key="14">
    <source>
        <dbReference type="ARBA" id="ARBA00023136"/>
    </source>
</evidence>
<keyword evidence="14" id="KW-0472">Membrane</keyword>
<gene>
    <name evidence="21" type="ORF">MEDL_9133</name>
</gene>
<keyword evidence="9" id="KW-0812">Transmembrane</keyword>
<evidence type="ECO:0000313" key="22">
    <source>
        <dbReference type="Proteomes" id="UP000683360"/>
    </source>
</evidence>
<evidence type="ECO:0000256" key="17">
    <source>
        <dbReference type="ARBA" id="ARBA00023211"/>
    </source>
</evidence>
<evidence type="ECO:0000256" key="10">
    <source>
        <dbReference type="ARBA" id="ARBA00022723"/>
    </source>
</evidence>
<keyword evidence="7 21" id="KW-0328">Glycosyltransferase</keyword>
<evidence type="ECO:0000256" key="7">
    <source>
        <dbReference type="ARBA" id="ARBA00022676"/>
    </source>
</evidence>
<keyword evidence="8 21" id="KW-0808">Transferase</keyword>